<dbReference type="InterPro" id="IPR036291">
    <property type="entry name" value="NAD(P)-bd_dom_sf"/>
</dbReference>
<keyword evidence="2 5" id="KW-0560">Oxidoreductase</keyword>
<gene>
    <name evidence="5" type="ORF">QBE54_01760</name>
</gene>
<reference evidence="5 6" key="1">
    <citation type="submission" date="2023-03" db="EMBL/GenBank/DDBJ databases">
        <title>Novel Species.</title>
        <authorList>
            <person name="Ma S."/>
        </authorList>
    </citation>
    <scope>NUCLEOTIDE SEQUENCE [LARGE SCALE GENOMIC DNA]</scope>
    <source>
        <strain evidence="5 6">B11</strain>
    </source>
</reference>
<evidence type="ECO:0000256" key="3">
    <source>
        <dbReference type="RuleBase" id="RU000363"/>
    </source>
</evidence>
<feature type="domain" description="Ketoreductase" evidence="4">
    <location>
        <begin position="9"/>
        <end position="194"/>
    </location>
</feature>
<name>A0ABZ2YBW0_9BACT</name>
<evidence type="ECO:0000259" key="4">
    <source>
        <dbReference type="SMART" id="SM00822"/>
    </source>
</evidence>
<protein>
    <submittedName>
        <fullName evidence="5">SDR family NAD(P)-dependent oxidoreductase</fullName>
        <ecNumber evidence="5">1.-.-.-</ecNumber>
    </submittedName>
</protein>
<dbReference type="PRINTS" id="PR00080">
    <property type="entry name" value="SDRFAMILY"/>
</dbReference>
<dbReference type="CDD" id="cd05233">
    <property type="entry name" value="SDR_c"/>
    <property type="match status" value="1"/>
</dbReference>
<dbReference type="SUPFAM" id="SSF51735">
    <property type="entry name" value="NAD(P)-binding Rossmann-fold domains"/>
    <property type="match status" value="1"/>
</dbReference>
<dbReference type="InterPro" id="IPR057326">
    <property type="entry name" value="KR_dom"/>
</dbReference>
<accession>A0ABZ2YBW0</accession>
<dbReference type="PRINTS" id="PR00081">
    <property type="entry name" value="GDHRDH"/>
</dbReference>
<dbReference type="PROSITE" id="PS00061">
    <property type="entry name" value="ADH_SHORT"/>
    <property type="match status" value="1"/>
</dbReference>
<dbReference type="Proteomes" id="UP001461341">
    <property type="component" value="Chromosome"/>
</dbReference>
<dbReference type="PANTHER" id="PTHR44196">
    <property type="entry name" value="DEHYDROGENASE/REDUCTASE SDR FAMILY MEMBER 7B"/>
    <property type="match status" value="1"/>
</dbReference>
<dbReference type="PANTHER" id="PTHR44196:SF1">
    <property type="entry name" value="DEHYDROGENASE_REDUCTASE SDR FAMILY MEMBER 7B"/>
    <property type="match status" value="1"/>
</dbReference>
<dbReference type="SMART" id="SM00822">
    <property type="entry name" value="PKS_KR"/>
    <property type="match status" value="1"/>
</dbReference>
<sequence length="243" mass="26705">MEGVEWRDKVAVVTGASRGIGRAIAELFARQGLRLTLVARSQDALLAFCTEHTLSEARALICAGDLSDPFFPQKVVEQTVEHFGQLDVIVNNAGIAFPASLEETTLEQWDLQMAVNVRAPFLICKAALPYLRRSQVPTIVNIASVVAYKGYVNQGAYTASKHALLGFSKVLAREVHKDGIRVHVVSPGGVATEMITSMRPDLDPSILVPPREIAEIVWFLISKRGNAVIDEVSVRRFSKEPWI</sequence>
<evidence type="ECO:0000256" key="1">
    <source>
        <dbReference type="ARBA" id="ARBA00006484"/>
    </source>
</evidence>
<comment type="similarity">
    <text evidence="1 3">Belongs to the short-chain dehydrogenases/reductases (SDR) family.</text>
</comment>
<dbReference type="InterPro" id="IPR002347">
    <property type="entry name" value="SDR_fam"/>
</dbReference>
<dbReference type="RefSeq" id="WP_369018649.1">
    <property type="nucleotide sequence ID" value="NZ_CP121689.1"/>
</dbReference>
<dbReference type="Pfam" id="PF00106">
    <property type="entry name" value="adh_short"/>
    <property type="match status" value="1"/>
</dbReference>
<dbReference type="GO" id="GO:0016491">
    <property type="term" value="F:oxidoreductase activity"/>
    <property type="evidence" value="ECO:0007669"/>
    <property type="project" value="UniProtKB-KW"/>
</dbReference>
<keyword evidence="6" id="KW-1185">Reference proteome</keyword>
<dbReference type="Gene3D" id="3.40.50.720">
    <property type="entry name" value="NAD(P)-binding Rossmann-like Domain"/>
    <property type="match status" value="1"/>
</dbReference>
<proteinExistence type="inferred from homology"/>
<organism evidence="5 6">
    <name type="scientific">Thermatribacter velox</name>
    <dbReference type="NCBI Taxonomy" id="3039681"/>
    <lineage>
        <taxon>Bacteria</taxon>
        <taxon>Pseudomonadati</taxon>
        <taxon>Atribacterota</taxon>
        <taxon>Atribacteria</taxon>
        <taxon>Atribacterales</taxon>
        <taxon>Thermatribacteraceae</taxon>
        <taxon>Thermatribacter</taxon>
    </lineage>
</organism>
<evidence type="ECO:0000256" key="2">
    <source>
        <dbReference type="ARBA" id="ARBA00023002"/>
    </source>
</evidence>
<evidence type="ECO:0000313" key="6">
    <source>
        <dbReference type="Proteomes" id="UP001461341"/>
    </source>
</evidence>
<dbReference type="EMBL" id="CP121689">
    <property type="protein sequence ID" value="WZL76484.1"/>
    <property type="molecule type" value="Genomic_DNA"/>
</dbReference>
<dbReference type="InterPro" id="IPR020904">
    <property type="entry name" value="Sc_DH/Rdtase_CS"/>
</dbReference>
<evidence type="ECO:0000313" key="5">
    <source>
        <dbReference type="EMBL" id="WZL76484.1"/>
    </source>
</evidence>
<dbReference type="EC" id="1.-.-.-" evidence="5"/>